<feature type="transmembrane region" description="Helical" evidence="5">
    <location>
        <begin position="7"/>
        <end position="30"/>
    </location>
</feature>
<dbReference type="SUPFAM" id="SSF141322">
    <property type="entry name" value="NfeD domain-like"/>
    <property type="match status" value="1"/>
</dbReference>
<reference evidence="7" key="2">
    <citation type="journal article" date="2021" name="PeerJ">
        <title>Extensive microbial diversity within the chicken gut microbiome revealed by metagenomics and culture.</title>
        <authorList>
            <person name="Gilroy R."/>
            <person name="Ravi A."/>
            <person name="Getino M."/>
            <person name="Pursley I."/>
            <person name="Horton D.L."/>
            <person name="Alikhan N.F."/>
            <person name="Baker D."/>
            <person name="Gharbi K."/>
            <person name="Hall N."/>
            <person name="Watson M."/>
            <person name="Adriaenssens E.M."/>
            <person name="Foster-Nyarko E."/>
            <person name="Jarju S."/>
            <person name="Secka A."/>
            <person name="Antonio M."/>
            <person name="Oren A."/>
            <person name="Chaudhuri R.R."/>
            <person name="La Ragione R."/>
            <person name="Hildebrand F."/>
            <person name="Pallen M.J."/>
        </authorList>
    </citation>
    <scope>NUCLEOTIDE SEQUENCE</scope>
    <source>
        <strain evidence="7">ChiW13-3771</strain>
    </source>
</reference>
<gene>
    <name evidence="7" type="ORF">IAC96_04900</name>
</gene>
<dbReference type="GO" id="GO:0005886">
    <property type="term" value="C:plasma membrane"/>
    <property type="evidence" value="ECO:0007669"/>
    <property type="project" value="TreeGrafter"/>
</dbReference>
<feature type="transmembrane region" description="Helical" evidence="5">
    <location>
        <begin position="36"/>
        <end position="63"/>
    </location>
</feature>
<evidence type="ECO:0000256" key="1">
    <source>
        <dbReference type="ARBA" id="ARBA00004141"/>
    </source>
</evidence>
<keyword evidence="2 5" id="KW-0812">Transmembrane</keyword>
<evidence type="ECO:0000256" key="3">
    <source>
        <dbReference type="ARBA" id="ARBA00022989"/>
    </source>
</evidence>
<dbReference type="PANTHER" id="PTHR33507">
    <property type="entry name" value="INNER MEMBRANE PROTEIN YBBJ"/>
    <property type="match status" value="1"/>
</dbReference>
<protein>
    <submittedName>
        <fullName evidence="7">NfeD family protein</fullName>
    </submittedName>
</protein>
<dbReference type="InterPro" id="IPR052165">
    <property type="entry name" value="Membrane_assoc_protease"/>
</dbReference>
<dbReference type="InterPro" id="IPR002810">
    <property type="entry name" value="NfeD-like_C"/>
</dbReference>
<dbReference type="EMBL" id="DVHN01000053">
    <property type="protein sequence ID" value="HIR88271.1"/>
    <property type="molecule type" value="Genomic_DNA"/>
</dbReference>
<organism evidence="7 8">
    <name type="scientific">Candidatus Fimimorpha faecalis</name>
    <dbReference type="NCBI Taxonomy" id="2840824"/>
    <lineage>
        <taxon>Bacteria</taxon>
        <taxon>Bacillati</taxon>
        <taxon>Bacillota</taxon>
        <taxon>Clostridia</taxon>
        <taxon>Eubacteriales</taxon>
        <taxon>Candidatus Fimimorpha</taxon>
    </lineage>
</organism>
<keyword evidence="4 5" id="KW-0472">Membrane</keyword>
<dbReference type="PANTHER" id="PTHR33507:SF3">
    <property type="entry name" value="INNER MEMBRANE PROTEIN YBBJ"/>
    <property type="match status" value="1"/>
</dbReference>
<feature type="domain" description="NfeD-like C-terminal" evidence="6">
    <location>
        <begin position="80"/>
        <end position="140"/>
    </location>
</feature>
<keyword evidence="3 5" id="KW-1133">Transmembrane helix</keyword>
<comment type="subcellular location">
    <subcellularLocation>
        <location evidence="1">Membrane</location>
        <topology evidence="1">Multi-pass membrane protein</topology>
    </subcellularLocation>
</comment>
<sequence>MAYVYWLIVFVILVAFEIATLQLVSIWFAVGAIGGLIASLLGGSLEIQLCAFLALSLILLLAVKPFADRMLKKKITKTNVDSLVGQTARVTSMIDNNNGFGTAVVKGQEWTALSANDDVVIPAGKLVVIVRISGVKLIVEEKK</sequence>
<reference evidence="7" key="1">
    <citation type="submission" date="2020-10" db="EMBL/GenBank/DDBJ databases">
        <authorList>
            <person name="Gilroy R."/>
        </authorList>
    </citation>
    <scope>NUCLEOTIDE SEQUENCE</scope>
    <source>
        <strain evidence="7">ChiW13-3771</strain>
    </source>
</reference>
<evidence type="ECO:0000259" key="6">
    <source>
        <dbReference type="Pfam" id="PF01957"/>
    </source>
</evidence>
<evidence type="ECO:0000256" key="4">
    <source>
        <dbReference type="ARBA" id="ARBA00023136"/>
    </source>
</evidence>
<name>A0A9D1EDX1_9FIRM</name>
<dbReference type="InterPro" id="IPR012340">
    <property type="entry name" value="NA-bd_OB-fold"/>
</dbReference>
<dbReference type="AlphaFoldDB" id="A0A9D1EDX1"/>
<proteinExistence type="predicted"/>
<evidence type="ECO:0000256" key="2">
    <source>
        <dbReference type="ARBA" id="ARBA00022692"/>
    </source>
</evidence>
<comment type="caution">
    <text evidence="7">The sequence shown here is derived from an EMBL/GenBank/DDBJ whole genome shotgun (WGS) entry which is preliminary data.</text>
</comment>
<dbReference type="Gene3D" id="2.40.50.140">
    <property type="entry name" value="Nucleic acid-binding proteins"/>
    <property type="match status" value="1"/>
</dbReference>
<dbReference type="Proteomes" id="UP000824201">
    <property type="component" value="Unassembled WGS sequence"/>
</dbReference>
<evidence type="ECO:0000256" key="5">
    <source>
        <dbReference type="SAM" id="Phobius"/>
    </source>
</evidence>
<evidence type="ECO:0000313" key="8">
    <source>
        <dbReference type="Proteomes" id="UP000824201"/>
    </source>
</evidence>
<dbReference type="Pfam" id="PF01957">
    <property type="entry name" value="NfeD"/>
    <property type="match status" value="1"/>
</dbReference>
<accession>A0A9D1EDX1</accession>
<evidence type="ECO:0000313" key="7">
    <source>
        <dbReference type="EMBL" id="HIR88271.1"/>
    </source>
</evidence>